<keyword evidence="2 4" id="KW-0479">Metal-binding</keyword>
<keyword evidence="1 4" id="KW-0533">Nickel</keyword>
<gene>
    <name evidence="4" type="primary">hypA</name>
    <name evidence="5" type="ORF">C3B64_13020</name>
</gene>
<reference evidence="5 6" key="1">
    <citation type="submission" date="2018-01" db="EMBL/GenBank/DDBJ databases">
        <title>Genetic Diversity of Clostridium botulinum in seafood.</title>
        <authorList>
            <person name="Athira V."/>
            <person name="Arun Jyothi P.V."/>
            <person name="Lalitha K.V."/>
            <person name="Joseph T.C."/>
        </authorList>
    </citation>
    <scope>NUCLEOTIDE SEQUENCE [LARGE SCALE GENOMIC DNA]</scope>
    <source>
        <strain evidence="5 6">Mfbjulcb5</strain>
    </source>
</reference>
<accession>A0AAU8YX94</accession>
<evidence type="ECO:0000313" key="5">
    <source>
        <dbReference type="EMBL" id="AVP65128.1"/>
    </source>
</evidence>
<dbReference type="HAMAP" id="MF_00213">
    <property type="entry name" value="HypA_HybF"/>
    <property type="match status" value="1"/>
</dbReference>
<dbReference type="PANTHER" id="PTHR34535">
    <property type="entry name" value="HYDROGENASE MATURATION FACTOR HYPA"/>
    <property type="match status" value="1"/>
</dbReference>
<keyword evidence="3 4" id="KW-0862">Zinc</keyword>
<feature type="binding site" evidence="4">
    <location>
        <position position="93"/>
    </location>
    <ligand>
        <name>Zn(2+)</name>
        <dbReference type="ChEBI" id="CHEBI:29105"/>
    </ligand>
</feature>
<feature type="binding site" evidence="4">
    <location>
        <position position="74"/>
    </location>
    <ligand>
        <name>Zn(2+)</name>
        <dbReference type="ChEBI" id="CHEBI:29105"/>
    </ligand>
</feature>
<name>A0AAU8YX94_CLOBO</name>
<dbReference type="AlphaFoldDB" id="A0AAU8YX94"/>
<dbReference type="GO" id="GO:0008270">
    <property type="term" value="F:zinc ion binding"/>
    <property type="evidence" value="ECO:0007669"/>
    <property type="project" value="UniProtKB-UniRule"/>
</dbReference>
<feature type="binding site" evidence="4">
    <location>
        <position position="3"/>
    </location>
    <ligand>
        <name>Ni(2+)</name>
        <dbReference type="ChEBI" id="CHEBI:49786"/>
    </ligand>
</feature>
<feature type="binding site" evidence="4">
    <location>
        <position position="90"/>
    </location>
    <ligand>
        <name>Zn(2+)</name>
        <dbReference type="ChEBI" id="CHEBI:29105"/>
    </ligand>
</feature>
<dbReference type="GO" id="GO:0051604">
    <property type="term" value="P:protein maturation"/>
    <property type="evidence" value="ECO:0007669"/>
    <property type="project" value="InterPro"/>
</dbReference>
<dbReference type="PIRSF" id="PIRSF004761">
    <property type="entry name" value="Hydrgn_mat_HypA"/>
    <property type="match status" value="1"/>
</dbReference>
<evidence type="ECO:0000256" key="4">
    <source>
        <dbReference type="HAMAP-Rule" id="MF_00213"/>
    </source>
</evidence>
<protein>
    <recommendedName>
        <fullName evidence="4">Hydrogenase maturation factor HypA</fullName>
    </recommendedName>
</protein>
<comment type="similarity">
    <text evidence="4">Belongs to the HypA/HybF family.</text>
</comment>
<organism evidence="5 6">
    <name type="scientific">Clostridium botulinum</name>
    <dbReference type="NCBI Taxonomy" id="1491"/>
    <lineage>
        <taxon>Bacteria</taxon>
        <taxon>Bacillati</taxon>
        <taxon>Bacillota</taxon>
        <taxon>Clostridia</taxon>
        <taxon>Eubacteriales</taxon>
        <taxon>Clostridiaceae</taxon>
        <taxon>Clostridium</taxon>
    </lineage>
</organism>
<evidence type="ECO:0000313" key="6">
    <source>
        <dbReference type="Proteomes" id="UP000238070"/>
    </source>
</evidence>
<dbReference type="InterPro" id="IPR000688">
    <property type="entry name" value="HypA/HybF"/>
</dbReference>
<dbReference type="GO" id="GO:0016151">
    <property type="term" value="F:nickel cation binding"/>
    <property type="evidence" value="ECO:0007669"/>
    <property type="project" value="UniProtKB-UniRule"/>
</dbReference>
<comment type="function">
    <text evidence="4">Involved in the maturation of [NiFe] hydrogenases. Required for nickel insertion into the metal center of the hydrogenase.</text>
</comment>
<evidence type="ECO:0000256" key="2">
    <source>
        <dbReference type="ARBA" id="ARBA00022723"/>
    </source>
</evidence>
<dbReference type="Pfam" id="PF01155">
    <property type="entry name" value="HypA"/>
    <property type="match status" value="1"/>
</dbReference>
<sequence>MLHELGVIIEVVKTVEDIAIKNHLTKIDTIVLQIGELSSMIPKYIEECYPAAVDGTIMEFTKLKIEILPGNALCKKCNKVYNIMANRKGCPHCESREWELLCGKEFLIKEILAY</sequence>
<dbReference type="Proteomes" id="UP000238070">
    <property type="component" value="Chromosome"/>
</dbReference>
<dbReference type="PANTHER" id="PTHR34535:SF3">
    <property type="entry name" value="HYDROGENASE MATURATION FACTOR HYPA"/>
    <property type="match status" value="1"/>
</dbReference>
<dbReference type="EMBL" id="CP027776">
    <property type="protein sequence ID" value="AVP65128.1"/>
    <property type="molecule type" value="Genomic_DNA"/>
</dbReference>
<evidence type="ECO:0000256" key="3">
    <source>
        <dbReference type="ARBA" id="ARBA00022833"/>
    </source>
</evidence>
<proteinExistence type="inferred from homology"/>
<evidence type="ECO:0000256" key="1">
    <source>
        <dbReference type="ARBA" id="ARBA00022596"/>
    </source>
</evidence>
<dbReference type="Gene3D" id="3.30.2320.80">
    <property type="match status" value="1"/>
</dbReference>
<feature type="binding site" evidence="4">
    <location>
        <position position="77"/>
    </location>
    <ligand>
        <name>Zn(2+)</name>
        <dbReference type="ChEBI" id="CHEBI:29105"/>
    </ligand>
</feature>